<evidence type="ECO:0000313" key="4">
    <source>
        <dbReference type="EMBL" id="MBP2406543.1"/>
    </source>
</evidence>
<proteinExistence type="predicted"/>
<dbReference type="GeneID" id="91572856"/>
<sequence>MARAVDKRRREFATVRLCARTALAGLGIAPGPILRGDRGAPVWPEGIVGSMTHCDGYRAAAVARNTAVASVGIDAEPHAPLPAGVEKLVALPEERRTLDRLSVSHPAVAWDRLLFSAKESTYKTWFPLTGQWLDFPDCVITPDPEDGTFTCSLNVPGPVVGGRRIDRFTGHWRTVTRDGAAYVATAITVPGAHRTAAS</sequence>
<dbReference type="PRINTS" id="PR01399">
    <property type="entry name" value="ENTSNTHTASED"/>
</dbReference>
<dbReference type="InterPro" id="IPR037143">
    <property type="entry name" value="4-PPantetheinyl_Trfase_dom_sf"/>
</dbReference>
<feature type="domain" description="4'-phosphopantetheinyl transferase" evidence="2">
    <location>
        <begin position="70"/>
        <end position="147"/>
    </location>
</feature>
<dbReference type="Pfam" id="PF17837">
    <property type="entry name" value="4PPT_N"/>
    <property type="match status" value="1"/>
</dbReference>
<accession>A0ABS4YF54</accession>
<dbReference type="InterPro" id="IPR008278">
    <property type="entry name" value="4-PPantetheinyl_Trfase_dom"/>
</dbReference>
<comment type="caution">
    <text evidence="4">The sequence shown here is derived from an EMBL/GenBank/DDBJ whole genome shotgun (WGS) entry which is preliminary data.</text>
</comment>
<dbReference type="InterPro" id="IPR041354">
    <property type="entry name" value="4PPT_N"/>
</dbReference>
<evidence type="ECO:0000259" key="3">
    <source>
        <dbReference type="Pfam" id="PF17837"/>
    </source>
</evidence>
<reference evidence="4 5" key="1">
    <citation type="submission" date="2021-03" db="EMBL/GenBank/DDBJ databases">
        <title>Sequencing the genomes of 1000 actinobacteria strains.</title>
        <authorList>
            <person name="Klenk H.-P."/>
        </authorList>
    </citation>
    <scope>NUCLEOTIDE SEQUENCE [LARGE SCALE GENOMIC DNA]</scope>
    <source>
        <strain evidence="4 5">DSM 41480</strain>
    </source>
</reference>
<evidence type="ECO:0000256" key="1">
    <source>
        <dbReference type="ARBA" id="ARBA00022679"/>
    </source>
</evidence>
<feature type="domain" description="4'-phosphopantetheinyl transferase N-terminal" evidence="3">
    <location>
        <begin position="2"/>
        <end position="63"/>
    </location>
</feature>
<dbReference type="Pfam" id="PF01648">
    <property type="entry name" value="ACPS"/>
    <property type="match status" value="1"/>
</dbReference>
<dbReference type="PANTHER" id="PTHR38096">
    <property type="entry name" value="ENTEROBACTIN SYNTHASE COMPONENT D"/>
    <property type="match status" value="1"/>
</dbReference>
<dbReference type="SUPFAM" id="SSF56214">
    <property type="entry name" value="4'-phosphopantetheinyl transferase"/>
    <property type="match status" value="1"/>
</dbReference>
<keyword evidence="1 4" id="KW-0808">Transferase</keyword>
<dbReference type="Gene3D" id="3.90.470.20">
    <property type="entry name" value="4'-phosphopantetheinyl transferase domain"/>
    <property type="match status" value="1"/>
</dbReference>
<protein>
    <submittedName>
        <fullName evidence="4">4'-phosphopantetheinyl transferase EntD</fullName>
    </submittedName>
</protein>
<evidence type="ECO:0000259" key="2">
    <source>
        <dbReference type="Pfam" id="PF01648"/>
    </source>
</evidence>
<dbReference type="PANTHER" id="PTHR38096:SF1">
    <property type="entry name" value="ENTEROBACTIN SYNTHASE COMPONENT D"/>
    <property type="match status" value="1"/>
</dbReference>
<dbReference type="InterPro" id="IPR003542">
    <property type="entry name" value="Enbac_synth_compD-like"/>
</dbReference>
<dbReference type="EMBL" id="JAGIOH010000001">
    <property type="protein sequence ID" value="MBP2406543.1"/>
    <property type="molecule type" value="Genomic_DNA"/>
</dbReference>
<gene>
    <name evidence="4" type="ORF">JO379_006012</name>
</gene>
<keyword evidence="5" id="KW-1185">Reference proteome</keyword>
<name>A0ABS4YF54_9ACTN</name>
<organism evidence="4 5">
    <name type="scientific">Streptomyces syringium</name>
    <dbReference type="NCBI Taxonomy" id="76729"/>
    <lineage>
        <taxon>Bacteria</taxon>
        <taxon>Bacillati</taxon>
        <taxon>Actinomycetota</taxon>
        <taxon>Actinomycetes</taxon>
        <taxon>Kitasatosporales</taxon>
        <taxon>Streptomycetaceae</taxon>
        <taxon>Streptomyces</taxon>
    </lineage>
</organism>
<evidence type="ECO:0000313" key="5">
    <source>
        <dbReference type="Proteomes" id="UP001519291"/>
    </source>
</evidence>
<dbReference type="RefSeq" id="WP_307842186.1">
    <property type="nucleotide sequence ID" value="NZ_JAGIOH010000001.1"/>
</dbReference>
<dbReference type="Proteomes" id="UP001519291">
    <property type="component" value="Unassembled WGS sequence"/>
</dbReference>
<dbReference type="GO" id="GO:0016740">
    <property type="term" value="F:transferase activity"/>
    <property type="evidence" value="ECO:0007669"/>
    <property type="project" value="UniProtKB-KW"/>
</dbReference>